<organism evidence="4 5">
    <name type="scientific">Euplotes crassus</name>
    <dbReference type="NCBI Taxonomy" id="5936"/>
    <lineage>
        <taxon>Eukaryota</taxon>
        <taxon>Sar</taxon>
        <taxon>Alveolata</taxon>
        <taxon>Ciliophora</taxon>
        <taxon>Intramacronucleata</taxon>
        <taxon>Spirotrichea</taxon>
        <taxon>Hypotrichia</taxon>
        <taxon>Euplotida</taxon>
        <taxon>Euplotidae</taxon>
        <taxon>Moneuplotes</taxon>
    </lineage>
</organism>
<feature type="region of interest" description="Disordered" evidence="1">
    <location>
        <begin position="312"/>
        <end position="337"/>
    </location>
</feature>
<feature type="transmembrane region" description="Helical" evidence="2">
    <location>
        <begin position="130"/>
        <end position="150"/>
    </location>
</feature>
<feature type="region of interest" description="Disordered" evidence="1">
    <location>
        <begin position="447"/>
        <end position="541"/>
    </location>
</feature>
<feature type="domain" description="Guanylate cyclase" evidence="3">
    <location>
        <begin position="877"/>
        <end position="1035"/>
    </location>
</feature>
<feature type="compositionally biased region" description="Low complexity" evidence="1">
    <location>
        <begin position="447"/>
        <end position="464"/>
    </location>
</feature>
<dbReference type="GO" id="GO:0035556">
    <property type="term" value="P:intracellular signal transduction"/>
    <property type="evidence" value="ECO:0007669"/>
    <property type="project" value="InterPro"/>
</dbReference>
<keyword evidence="2" id="KW-0812">Transmembrane</keyword>
<dbReference type="InterPro" id="IPR029787">
    <property type="entry name" value="Nucleotide_cyclase"/>
</dbReference>
<proteinExistence type="predicted"/>
<keyword evidence="5" id="KW-1185">Reference proteome</keyword>
<comment type="caution">
    <text evidence="4">The sequence shown here is derived from an EMBL/GenBank/DDBJ whole genome shotgun (WGS) entry which is preliminary data.</text>
</comment>
<dbReference type="Gene3D" id="3.30.70.1230">
    <property type="entry name" value="Nucleotide cyclase"/>
    <property type="match status" value="1"/>
</dbReference>
<name>A0AAD1XA75_EUPCR</name>
<dbReference type="Gene3D" id="1.10.287.70">
    <property type="match status" value="1"/>
</dbReference>
<dbReference type="PROSITE" id="PS50125">
    <property type="entry name" value="GUANYLATE_CYCLASE_2"/>
    <property type="match status" value="1"/>
</dbReference>
<accession>A0AAD1XA75</accession>
<dbReference type="SUPFAM" id="SSF55073">
    <property type="entry name" value="Nucleotide cyclase"/>
    <property type="match status" value="1"/>
</dbReference>
<protein>
    <recommendedName>
        <fullName evidence="3">Guanylate cyclase domain-containing protein</fullName>
    </recommendedName>
</protein>
<dbReference type="PANTHER" id="PTHR43336">
    <property type="entry name" value="OXYGEN SENSOR HISTIDINE KINASE RESPONSE REGULATOR DEVS/DOSS"/>
    <property type="match status" value="1"/>
</dbReference>
<evidence type="ECO:0000313" key="4">
    <source>
        <dbReference type="EMBL" id="CAI2366775.1"/>
    </source>
</evidence>
<dbReference type="EMBL" id="CAMPGE010007858">
    <property type="protein sequence ID" value="CAI2366775.1"/>
    <property type="molecule type" value="Genomic_DNA"/>
</dbReference>
<dbReference type="CDD" id="cd07302">
    <property type="entry name" value="CHD"/>
    <property type="match status" value="1"/>
</dbReference>
<dbReference type="Proteomes" id="UP001295684">
    <property type="component" value="Unassembled WGS sequence"/>
</dbReference>
<evidence type="ECO:0000256" key="1">
    <source>
        <dbReference type="SAM" id="MobiDB-lite"/>
    </source>
</evidence>
<feature type="compositionally biased region" description="Basic and acidic residues" evidence="1">
    <location>
        <begin position="465"/>
        <end position="502"/>
    </location>
</feature>
<dbReference type="InterPro" id="IPR001054">
    <property type="entry name" value="A/G_cyclase"/>
</dbReference>
<dbReference type="AlphaFoldDB" id="A0AAD1XA75"/>
<evidence type="ECO:0000256" key="2">
    <source>
        <dbReference type="SAM" id="Phobius"/>
    </source>
</evidence>
<dbReference type="PANTHER" id="PTHR43336:SF3">
    <property type="entry name" value="GUANYLATE CYCLASE DOMAIN-CONTAINING PROTEIN"/>
    <property type="match status" value="1"/>
</dbReference>
<feature type="transmembrane region" description="Helical" evidence="2">
    <location>
        <begin position="70"/>
        <end position="87"/>
    </location>
</feature>
<evidence type="ECO:0000259" key="3">
    <source>
        <dbReference type="PROSITE" id="PS50125"/>
    </source>
</evidence>
<dbReference type="GO" id="GO:0009190">
    <property type="term" value="P:cyclic nucleotide biosynthetic process"/>
    <property type="evidence" value="ECO:0007669"/>
    <property type="project" value="InterPro"/>
</dbReference>
<keyword evidence="2" id="KW-0472">Membrane</keyword>
<reference evidence="4" key="1">
    <citation type="submission" date="2023-07" db="EMBL/GenBank/DDBJ databases">
        <authorList>
            <consortium name="AG Swart"/>
            <person name="Singh M."/>
            <person name="Singh A."/>
            <person name="Seah K."/>
            <person name="Emmerich C."/>
        </authorList>
    </citation>
    <scope>NUCLEOTIDE SEQUENCE</scope>
    <source>
        <strain evidence="4">DP1</strain>
    </source>
</reference>
<feature type="compositionally biased region" description="Low complexity" evidence="1">
    <location>
        <begin position="503"/>
        <end position="514"/>
    </location>
</feature>
<feature type="compositionally biased region" description="Basic and acidic residues" evidence="1">
    <location>
        <begin position="525"/>
        <end position="541"/>
    </location>
</feature>
<dbReference type="Pfam" id="PF00211">
    <property type="entry name" value="Guanylate_cyc"/>
    <property type="match status" value="1"/>
</dbReference>
<sequence length="1207" mass="138717">MVPKRSTLTNQFQEFRTRNNKAPGPILKSMPRGTFMSRFSNIPDELEQDNKISKKERIMSCMRDFIENKYTNIIFIILTFVALYLDDTRIGFTKKSADVYIDTIMLFCFFAFSIELVFTSLTKQDYVFSFFFWLDLVALFSILFDIYYLLDALEVTFRLPTDATNVARAGRAGRAGTRVGRLLKIVRMIRVFRVAKLYKQTKRAIDEKRKIISSNKPGDKKVHPVEQANKFKIQNTRRLKKRNNIIISNEMRKMSFMKKIQGVKQLINFEDFESLSSEDPHLAEMKNMPLRMRTQIQLMAKKNQFIKNNMNRSQKWDSDESESESYSFSSSSGEANFKSVSKNSLTNMNSRKSPEHFALRKISLKKSPKMAHKRSLRKARKAKSLIQSEVESEEEKEILQIFKSGTLLDKGPTEFKNDSNLNIDILQSLKVVPNAIRKSNIVEAVESSLQKSVKSSSKSSLKTSKISERESGSEDTDKSSSEFDINKSLHTSKDYSTQKKESSSQGSLSSLLQSRNNIPSTKLVKINDKRKTSASSKENKKFQNKNAHKILYMDDNFRNSSPDIDVIKRRASVVSSVISFSSKATEKNLKDLETKDEMKESKVSKKFSEQTTKRVVFLVLLVVMSEYIFQLNTYVSSVKSYEYALDAISKVGAYTSTTFMIEEVQKYHEESTPYRILEFRYNNSRNLSPNGQYQSNQKGLNFVSNLVKTHVKRGLEYTERVIYDNPSKYRDQEYEIISEHSIQIYVSIKSDLQFEAYLSICKTTFILIVIMVSALLISKDATALVLQPLESIMLKVSEMAEDPFQILKFSEIEAEVKKGDAKSKVMYETMILDSAITKIGALLLLGFGEAGTSLLSDMIGKEGDIDSHAKGNKTVGIFGFCDIRQFTDTTEILQEEVMVFVNKIAEIVHSETHEYLGDPNKNIGDAFLLVWKFPQNELYADLDGEISFSKHSYLINNYAEAALISILKIIYRMRKDKRVVAYSELQKLTDKIPDYKVKMGFGLHTGWCIEGAIGSSYKIDATYLSHHVNYASSLEEKTKMYGVLLAISHEFIEACSSNAKKYFRQIDAYKEKDSKDTKKIYTINIESSFLLPDENTQILTGKENYREKVNNRLDNLVQTKDPNFRMISLMKLDPELKIMTKNVPKKLISYYKKVFELYSKGDWIRAKNGLNKILKRCQDGPSIFLLSIMKRYDYIPPKKWNGVRHIN</sequence>
<gene>
    <name evidence="4" type="ORF">ECRASSUSDP1_LOCUS8049</name>
</gene>
<feature type="transmembrane region" description="Helical" evidence="2">
    <location>
        <begin position="99"/>
        <end position="118"/>
    </location>
</feature>
<evidence type="ECO:0000313" key="5">
    <source>
        <dbReference type="Proteomes" id="UP001295684"/>
    </source>
</evidence>
<keyword evidence="2" id="KW-1133">Transmembrane helix</keyword>
<feature type="compositionally biased region" description="Low complexity" evidence="1">
    <location>
        <begin position="324"/>
        <end position="334"/>
    </location>
</feature>